<feature type="transmembrane region" description="Helical" evidence="8">
    <location>
        <begin position="69"/>
        <end position="89"/>
    </location>
</feature>
<keyword evidence="4" id="KW-1003">Cell membrane</keyword>
<name>Q6ANJ8_DESPS</name>
<protein>
    <submittedName>
        <fullName evidence="10">Related to integral membrane protein (RarD)</fullName>
    </submittedName>
</protein>
<keyword evidence="5 8" id="KW-0812">Transmembrane</keyword>
<dbReference type="RefSeq" id="WP_011188588.1">
    <property type="nucleotide sequence ID" value="NC_006138.1"/>
</dbReference>
<feature type="transmembrane region" description="Helical" evidence="8">
    <location>
        <begin position="147"/>
        <end position="164"/>
    </location>
</feature>
<evidence type="ECO:0000256" key="5">
    <source>
        <dbReference type="ARBA" id="ARBA00022692"/>
    </source>
</evidence>
<feature type="transmembrane region" description="Helical" evidence="8">
    <location>
        <begin position="264"/>
        <end position="282"/>
    </location>
</feature>
<comment type="subcellular location">
    <subcellularLocation>
        <location evidence="1">Cell membrane</location>
        <topology evidence="1">Multi-pass membrane protein</topology>
    </subcellularLocation>
</comment>
<proteinExistence type="inferred from homology"/>
<evidence type="ECO:0000256" key="2">
    <source>
        <dbReference type="ARBA" id="ARBA00007362"/>
    </source>
</evidence>
<dbReference type="InterPro" id="IPR037185">
    <property type="entry name" value="EmrE-like"/>
</dbReference>
<evidence type="ECO:0000256" key="3">
    <source>
        <dbReference type="ARBA" id="ARBA00022448"/>
    </source>
</evidence>
<keyword evidence="6 8" id="KW-1133">Transmembrane helix</keyword>
<dbReference type="OrthoDB" id="369870at2"/>
<feature type="domain" description="EamA" evidence="9">
    <location>
        <begin position="5"/>
        <end position="140"/>
    </location>
</feature>
<dbReference type="AlphaFoldDB" id="Q6ANJ8"/>
<accession>Q6ANJ8</accession>
<feature type="transmembrane region" description="Helical" evidence="8">
    <location>
        <begin position="125"/>
        <end position="141"/>
    </location>
</feature>
<evidence type="ECO:0000256" key="8">
    <source>
        <dbReference type="SAM" id="Phobius"/>
    </source>
</evidence>
<dbReference type="KEGG" id="dps:DP1347"/>
<keyword evidence="11" id="KW-1185">Reference proteome</keyword>
<feature type="transmembrane region" description="Helical" evidence="8">
    <location>
        <begin position="176"/>
        <end position="196"/>
    </location>
</feature>
<dbReference type="eggNOG" id="COG2962">
    <property type="taxonomic scope" value="Bacteria"/>
</dbReference>
<dbReference type="PANTHER" id="PTHR22911:SF137">
    <property type="entry name" value="SOLUTE CARRIER FAMILY 35 MEMBER G2-RELATED"/>
    <property type="match status" value="1"/>
</dbReference>
<comment type="similarity">
    <text evidence="2">Belongs to the EamA transporter family.</text>
</comment>
<feature type="transmembrane region" description="Helical" evidence="8">
    <location>
        <begin position="236"/>
        <end position="258"/>
    </location>
</feature>
<dbReference type="Proteomes" id="UP000000602">
    <property type="component" value="Chromosome"/>
</dbReference>
<dbReference type="InterPro" id="IPR000620">
    <property type="entry name" value="EamA_dom"/>
</dbReference>
<dbReference type="HOGENOM" id="CLU_054508_1_0_7"/>
<dbReference type="EMBL" id="CR522870">
    <property type="protein sequence ID" value="CAG36076.1"/>
    <property type="molecule type" value="Genomic_DNA"/>
</dbReference>
<dbReference type="PANTHER" id="PTHR22911">
    <property type="entry name" value="ACYL-MALONYL CONDENSING ENZYME-RELATED"/>
    <property type="match status" value="1"/>
</dbReference>
<feature type="transmembrane region" description="Helical" evidence="8">
    <location>
        <begin position="95"/>
        <end position="118"/>
    </location>
</feature>
<evidence type="ECO:0000256" key="4">
    <source>
        <dbReference type="ARBA" id="ARBA00022475"/>
    </source>
</evidence>
<dbReference type="SUPFAM" id="SSF103481">
    <property type="entry name" value="Multidrug resistance efflux transporter EmrE"/>
    <property type="match status" value="2"/>
</dbReference>
<organism evidence="10 11">
    <name type="scientific">Desulfotalea psychrophila (strain LSv54 / DSM 12343)</name>
    <dbReference type="NCBI Taxonomy" id="177439"/>
    <lineage>
        <taxon>Bacteria</taxon>
        <taxon>Pseudomonadati</taxon>
        <taxon>Thermodesulfobacteriota</taxon>
        <taxon>Desulfobulbia</taxon>
        <taxon>Desulfobulbales</taxon>
        <taxon>Desulfocapsaceae</taxon>
        <taxon>Desulfotalea</taxon>
    </lineage>
</organism>
<evidence type="ECO:0000313" key="10">
    <source>
        <dbReference type="EMBL" id="CAG36076.1"/>
    </source>
</evidence>
<keyword evidence="7 8" id="KW-0472">Membrane</keyword>
<feature type="transmembrane region" description="Helical" evidence="8">
    <location>
        <begin position="208"/>
        <end position="229"/>
    </location>
</feature>
<evidence type="ECO:0000256" key="6">
    <source>
        <dbReference type="ARBA" id="ARBA00022989"/>
    </source>
</evidence>
<evidence type="ECO:0000256" key="7">
    <source>
        <dbReference type="ARBA" id="ARBA00023136"/>
    </source>
</evidence>
<dbReference type="Pfam" id="PF00892">
    <property type="entry name" value="EamA"/>
    <property type="match status" value="2"/>
</dbReference>
<dbReference type="InterPro" id="IPR004626">
    <property type="entry name" value="RarD"/>
</dbReference>
<gene>
    <name evidence="10" type="ordered locus">DP1347</name>
</gene>
<evidence type="ECO:0000259" key="9">
    <source>
        <dbReference type="Pfam" id="PF00892"/>
    </source>
</evidence>
<feature type="transmembrane region" description="Helical" evidence="8">
    <location>
        <begin position="40"/>
        <end position="57"/>
    </location>
</feature>
<feature type="domain" description="EamA" evidence="9">
    <location>
        <begin position="150"/>
        <end position="280"/>
    </location>
</feature>
<dbReference type="GO" id="GO:0005886">
    <property type="term" value="C:plasma membrane"/>
    <property type="evidence" value="ECO:0007669"/>
    <property type="project" value="UniProtKB-SubCell"/>
</dbReference>
<evidence type="ECO:0000256" key="1">
    <source>
        <dbReference type="ARBA" id="ARBA00004651"/>
    </source>
</evidence>
<evidence type="ECO:0000313" key="11">
    <source>
        <dbReference type="Proteomes" id="UP000000602"/>
    </source>
</evidence>
<sequence length="299" mass="33187">MQRYFGVLAAIAAFAMWGSLPIYWKQVAMVPALEVLCHRTAWSLLVTAIIVFSLGRWREVMAEMKRGGNIKILLSSALLLAANWLLYIWAVNSGYIIEASLGYFINPLINIGCGCLFFGERLRRGQILALFIASCAVIYLTVYYGRFPWIAITLAFSFAAYAVVHKKTTVSAVNALFIETVMLFLPAVAYIAWLQYTGVGSFLLHGRATTLFLVGAGVATTIPLLCFGYAAHNLRLATLGIFQYIAPSLSLVIGIFLYGEDFPAQRMVGFCLIWLAILLYMGESFYQRNKQNKALGHGE</sequence>
<reference evidence="11" key="1">
    <citation type="journal article" date="2004" name="Environ. Microbiol.">
        <title>The genome of Desulfotalea psychrophila, a sulfate-reducing bacterium from permanently cold Arctic sediments.</title>
        <authorList>
            <person name="Rabus R."/>
            <person name="Ruepp A."/>
            <person name="Frickey T."/>
            <person name="Rattei T."/>
            <person name="Fartmann B."/>
            <person name="Stark M."/>
            <person name="Bauer M."/>
            <person name="Zibat A."/>
            <person name="Lombardot T."/>
            <person name="Becker I."/>
            <person name="Amann J."/>
            <person name="Gellner K."/>
            <person name="Teeling H."/>
            <person name="Leuschner W.D."/>
            <person name="Gloeckner F.-O."/>
            <person name="Lupas A.N."/>
            <person name="Amann R."/>
            <person name="Klenk H.-P."/>
        </authorList>
    </citation>
    <scope>NUCLEOTIDE SEQUENCE [LARGE SCALE GENOMIC DNA]</scope>
    <source>
        <strain evidence="11">DSM 12343 / LSv54</strain>
    </source>
</reference>
<keyword evidence="3" id="KW-0813">Transport</keyword>
<dbReference type="NCBIfam" id="TIGR00688">
    <property type="entry name" value="rarD"/>
    <property type="match status" value="1"/>
</dbReference>